<reference evidence="7" key="3">
    <citation type="submission" date="2025-09" db="UniProtKB">
        <authorList>
            <consortium name="Ensembl"/>
        </authorList>
    </citation>
    <scope>IDENTIFICATION</scope>
</reference>
<accession>A0AAY5KMY9</accession>
<dbReference type="InterPro" id="IPR015484">
    <property type="entry name" value="CD3_esu/gsu/dsu"/>
</dbReference>
<dbReference type="GeneTree" id="ENSGT00730000111885"/>
<keyword evidence="2" id="KW-1003">Cell membrane</keyword>
<gene>
    <name evidence="7" type="primary">RFESD</name>
</gene>
<dbReference type="Proteomes" id="UP000265140">
    <property type="component" value="Chromosome 1"/>
</dbReference>
<evidence type="ECO:0000313" key="8">
    <source>
        <dbReference type="Proteomes" id="UP000265140"/>
    </source>
</evidence>
<keyword evidence="3 6" id="KW-0732">Signal</keyword>
<feature type="transmembrane region" description="Helical" evidence="5">
    <location>
        <begin position="98"/>
        <end position="120"/>
    </location>
</feature>
<protein>
    <recommendedName>
        <fullName evidence="9">CD3 gamma/delta subunit Ig-like domain-containing protein</fullName>
    </recommendedName>
</protein>
<reference evidence="7" key="2">
    <citation type="submission" date="2025-08" db="UniProtKB">
        <authorList>
            <consortium name="Ensembl"/>
        </authorList>
    </citation>
    <scope>IDENTIFICATION</scope>
</reference>
<evidence type="ECO:0008006" key="9">
    <source>
        <dbReference type="Google" id="ProtNLM"/>
    </source>
</evidence>
<proteinExistence type="predicted"/>
<evidence type="ECO:0000256" key="4">
    <source>
        <dbReference type="SAM" id="MobiDB-lite"/>
    </source>
</evidence>
<keyword evidence="5" id="KW-0812">Transmembrane</keyword>
<evidence type="ECO:0000313" key="7">
    <source>
        <dbReference type="Ensembl" id="ENSELUP00000090091.1"/>
    </source>
</evidence>
<feature type="compositionally biased region" description="Basic and acidic residues" evidence="4">
    <location>
        <begin position="149"/>
        <end position="170"/>
    </location>
</feature>
<dbReference type="PANTHER" id="PTHR10570">
    <property type="entry name" value="T-CELL SURFACE GLYCOPROTEIN CD3 GAMMA CHAIN / DELTA CHAIN"/>
    <property type="match status" value="1"/>
</dbReference>
<evidence type="ECO:0000256" key="6">
    <source>
        <dbReference type="SAM" id="SignalP"/>
    </source>
</evidence>
<evidence type="ECO:0000256" key="2">
    <source>
        <dbReference type="ARBA" id="ARBA00022475"/>
    </source>
</evidence>
<feature type="chain" id="PRO_5044348637" description="CD3 gamma/delta subunit Ig-like domain-containing protein" evidence="6">
    <location>
        <begin position="22"/>
        <end position="170"/>
    </location>
</feature>
<evidence type="ECO:0000256" key="5">
    <source>
        <dbReference type="SAM" id="Phobius"/>
    </source>
</evidence>
<dbReference type="GO" id="GO:0009897">
    <property type="term" value="C:external side of plasma membrane"/>
    <property type="evidence" value="ECO:0007669"/>
    <property type="project" value="TreeGrafter"/>
</dbReference>
<dbReference type="GO" id="GO:0045059">
    <property type="term" value="P:positive thymic T cell selection"/>
    <property type="evidence" value="ECO:0007669"/>
    <property type="project" value="TreeGrafter"/>
</dbReference>
<dbReference type="GO" id="GO:0007166">
    <property type="term" value="P:cell surface receptor signaling pathway"/>
    <property type="evidence" value="ECO:0007669"/>
    <property type="project" value="TreeGrafter"/>
</dbReference>
<feature type="signal peptide" evidence="6">
    <location>
        <begin position="1"/>
        <end position="21"/>
    </location>
</feature>
<keyword evidence="5" id="KW-1133">Transmembrane helix</keyword>
<organism evidence="7 8">
    <name type="scientific">Esox lucius</name>
    <name type="common">Northern pike</name>
    <dbReference type="NCBI Taxonomy" id="8010"/>
    <lineage>
        <taxon>Eukaryota</taxon>
        <taxon>Metazoa</taxon>
        <taxon>Chordata</taxon>
        <taxon>Craniata</taxon>
        <taxon>Vertebrata</taxon>
        <taxon>Euteleostomi</taxon>
        <taxon>Actinopterygii</taxon>
        <taxon>Neopterygii</taxon>
        <taxon>Teleostei</taxon>
        <taxon>Protacanthopterygii</taxon>
        <taxon>Esociformes</taxon>
        <taxon>Esocidae</taxon>
        <taxon>Esox</taxon>
    </lineage>
</organism>
<comment type="subcellular location">
    <subcellularLocation>
        <location evidence="1">Cell membrane</location>
        <topology evidence="1">Single-pass type I membrane protein</topology>
    </subcellularLocation>
</comment>
<keyword evidence="5" id="KW-0472">Membrane</keyword>
<dbReference type="KEGG" id="els:105011076"/>
<evidence type="ECO:0000256" key="1">
    <source>
        <dbReference type="ARBA" id="ARBA00004251"/>
    </source>
</evidence>
<dbReference type="GO" id="GO:0004888">
    <property type="term" value="F:transmembrane signaling receptor activity"/>
    <property type="evidence" value="ECO:0007669"/>
    <property type="project" value="TreeGrafter"/>
</dbReference>
<keyword evidence="8" id="KW-1185">Reference proteome</keyword>
<name>A0AAY5KMY9_ESOLU</name>
<dbReference type="GO" id="GO:0042105">
    <property type="term" value="C:alpha-beta T cell receptor complex"/>
    <property type="evidence" value="ECO:0007669"/>
    <property type="project" value="TreeGrafter"/>
</dbReference>
<sequence>MNRIVINGLLVFLGILTKVEGQGDVTFWRDKYTLTCPEIGEWYVDNELIQAEARSFDPIEIGNTRSYHCQYGKENIKHLFYIQGRGCENCYEVEMNQIAMVIVGDLILTGAVILIVYFWAQKKSGPATSQKPTSRSRGQAPVVSNVDYEPLRHGDRGKNIYAVRKNETKE</sequence>
<dbReference type="PANTHER" id="PTHR10570:SF9">
    <property type="entry name" value="T-CELL SURFACE GLYCOPROTEIN CD3 EPSILON CHAIN"/>
    <property type="match status" value="1"/>
</dbReference>
<reference evidence="7 8" key="1">
    <citation type="submission" date="2020-02" db="EMBL/GenBank/DDBJ databases">
        <title>Esox lucius (northern pike) genome, fEsoLuc1, primary haplotype.</title>
        <authorList>
            <person name="Myers G."/>
            <person name="Karagic N."/>
            <person name="Meyer A."/>
            <person name="Pippel M."/>
            <person name="Reichard M."/>
            <person name="Winkler S."/>
            <person name="Tracey A."/>
            <person name="Sims Y."/>
            <person name="Howe K."/>
            <person name="Rhie A."/>
            <person name="Formenti G."/>
            <person name="Durbin R."/>
            <person name="Fedrigo O."/>
            <person name="Jarvis E.D."/>
        </authorList>
    </citation>
    <scope>NUCLEOTIDE SEQUENCE [LARGE SCALE GENOMIC DNA]</scope>
</reference>
<feature type="region of interest" description="Disordered" evidence="4">
    <location>
        <begin position="125"/>
        <end position="170"/>
    </location>
</feature>
<dbReference type="AlphaFoldDB" id="A0AAY5KMY9"/>
<evidence type="ECO:0000256" key="3">
    <source>
        <dbReference type="ARBA" id="ARBA00022729"/>
    </source>
</evidence>
<dbReference type="Ensembl" id="ENSELUT00000103111.1">
    <property type="protein sequence ID" value="ENSELUP00000090091.1"/>
    <property type="gene ID" value="ENSELUG00000043863.1"/>
</dbReference>
<feature type="compositionally biased region" description="Polar residues" evidence="4">
    <location>
        <begin position="126"/>
        <end position="137"/>
    </location>
</feature>